<dbReference type="GO" id="GO:0005886">
    <property type="term" value="C:plasma membrane"/>
    <property type="evidence" value="ECO:0007669"/>
    <property type="project" value="UniProtKB-SubCell"/>
</dbReference>
<dbReference type="InterPro" id="IPR001036">
    <property type="entry name" value="Acrflvin-R"/>
</dbReference>
<dbReference type="AlphaFoldDB" id="A0A7W8DNK7"/>
<dbReference type="Pfam" id="PF00873">
    <property type="entry name" value="ACR_tran"/>
    <property type="match status" value="1"/>
</dbReference>
<dbReference type="Gene3D" id="3.30.70.1430">
    <property type="entry name" value="Multidrug efflux transporter AcrB pore domain"/>
    <property type="match status" value="2"/>
</dbReference>
<protein>
    <submittedName>
        <fullName evidence="9">Cobalt-zinc-cadmium resistance protein CzcA</fullName>
    </submittedName>
</protein>
<dbReference type="PANTHER" id="PTHR32063">
    <property type="match status" value="1"/>
</dbReference>
<feature type="transmembrane region" description="Helical" evidence="8">
    <location>
        <begin position="979"/>
        <end position="998"/>
    </location>
</feature>
<feature type="transmembrane region" description="Helical" evidence="8">
    <location>
        <begin position="403"/>
        <end position="422"/>
    </location>
</feature>
<evidence type="ECO:0000313" key="10">
    <source>
        <dbReference type="Proteomes" id="UP000534294"/>
    </source>
</evidence>
<dbReference type="PRINTS" id="PR00702">
    <property type="entry name" value="ACRIFLAVINRP"/>
</dbReference>
<evidence type="ECO:0000256" key="3">
    <source>
        <dbReference type="ARBA" id="ARBA00022448"/>
    </source>
</evidence>
<proteinExistence type="inferred from homology"/>
<keyword evidence="5 8" id="KW-0812">Transmembrane</keyword>
<dbReference type="Gene3D" id="3.30.70.1320">
    <property type="entry name" value="Multidrug efflux transporter AcrB pore domain like"/>
    <property type="match status" value="1"/>
</dbReference>
<organism evidence="9 10">
    <name type="scientific">Prosthecobacter dejongeii</name>
    <dbReference type="NCBI Taxonomy" id="48465"/>
    <lineage>
        <taxon>Bacteria</taxon>
        <taxon>Pseudomonadati</taxon>
        <taxon>Verrucomicrobiota</taxon>
        <taxon>Verrucomicrobiia</taxon>
        <taxon>Verrucomicrobiales</taxon>
        <taxon>Verrucomicrobiaceae</taxon>
        <taxon>Prosthecobacter</taxon>
    </lineage>
</organism>
<evidence type="ECO:0000256" key="6">
    <source>
        <dbReference type="ARBA" id="ARBA00022989"/>
    </source>
</evidence>
<feature type="transmembrane region" description="Helical" evidence="8">
    <location>
        <begin position="881"/>
        <end position="900"/>
    </location>
</feature>
<feature type="transmembrane region" description="Helical" evidence="8">
    <location>
        <begin position="452"/>
        <end position="472"/>
    </location>
</feature>
<feature type="transmembrane region" description="Helical" evidence="8">
    <location>
        <begin position="345"/>
        <end position="362"/>
    </location>
</feature>
<sequence length="1061" mass="115129">MITSILEFSLKNRFLVIMGALLLLAAGIFSALHLPVDAVPDITNTQVQVNTAVPGLAPEETEKLVTYPLELALAGIQGVEEFRSLTKSGLSQVTLVFRDGTDIFRARQLVSERLVQVELPPGLSPQMSPISTGLGEILYYTLDFQKEAPARKQPRERQLMELREAHDYIVKPFLRTVPGVAEINSSGGYERQLVVLPKPESLAQAGLTFSELAVIIGQNVDNAGGGVIERGTDRMLIRGVTKVASADDIANLPVKFAAGVEPIRVKDLAEVSIGSNVRTGCAVENGEEAVLGTVMMLVGENSRIISKRVEEKLAELQKKLPSGLELRIQYARSEVVDRTIDTVKHNLFEGAILVIGVLLFLLGNWRAALIVALAIPLSFLFALIGMTFGGVSGNLMSLGAVDFGLIIDGAVVMVENIVRVLGEKQHSLGRRLTAKERLAAVREAGQQVGSPMFFGVLIITLVYLPILALTGIEGKMFHPMAITVMLALGGALVLSLTLMPALCSLLLSGHISEKDNFFMRGAKAAYAPLLGLAWKTRWGVVAAVLVLLGGTGLIFMSLKQEFVPTLNEGSWTAMVYQPANTSLKTSLERCIKTQQYLINKVPEVTRTFARVGTSEVATDPMSPGEYDLYVFYKPQSEWRQEKGQPVSRDRLAELLREELAREVPEQDYDFAQPIQMRFNEMLEGSRADLAVRIFGEDYDRMEKIGGQVKALLEGLPGTNNAEFETQGRVPVLEIQVDRAAMLKFNVEAAEVNAAITTAMAGHTAGTLMENNRRRSIVVRLPESLRNNPEVMKALPVRTQDGGLIALGRLASFVEVPQVDAIGREEGHRRVGLNVDLAGGTDSEAYVTLARQKIAETMQIPEGYRIDFGGQFEHLQEARARLAIVVPLALVLIFVLIHATFKSVMQTLIIYTGIPLAITGGVLALWLRGLPFSISAAIGFIALCGVAVLNGVVLISCFNQLRHEGRSAEAAVAEGSLQRLRPVLMTALVASLGFIPMALSEGAGAEVQRPLATVVIGGIVSSTFLTLFLLPLLYRWGMKDQPAARHSTQPAEVLALSLVHAP</sequence>
<feature type="transmembrane region" description="Helical" evidence="8">
    <location>
        <begin position="369"/>
        <end position="391"/>
    </location>
</feature>
<dbReference type="Gene3D" id="3.30.2090.10">
    <property type="entry name" value="Multidrug efflux transporter AcrB TolC docking domain, DN and DC subdomains"/>
    <property type="match status" value="2"/>
</dbReference>
<keyword evidence="10" id="KW-1185">Reference proteome</keyword>
<name>A0A7W8DNK7_9BACT</name>
<evidence type="ECO:0000256" key="5">
    <source>
        <dbReference type="ARBA" id="ARBA00022692"/>
    </source>
</evidence>
<keyword evidence="4" id="KW-1003">Cell membrane</keyword>
<dbReference type="InterPro" id="IPR004763">
    <property type="entry name" value="CusA-like"/>
</dbReference>
<keyword evidence="3" id="KW-0813">Transport</keyword>
<dbReference type="SUPFAM" id="SSF82866">
    <property type="entry name" value="Multidrug efflux transporter AcrB transmembrane domain"/>
    <property type="match status" value="2"/>
</dbReference>
<dbReference type="GO" id="GO:0008324">
    <property type="term" value="F:monoatomic cation transmembrane transporter activity"/>
    <property type="evidence" value="ECO:0007669"/>
    <property type="project" value="InterPro"/>
</dbReference>
<dbReference type="Gene3D" id="3.30.70.1440">
    <property type="entry name" value="Multidrug efflux transporter AcrB pore domain"/>
    <property type="match status" value="1"/>
</dbReference>
<dbReference type="NCBIfam" id="TIGR00914">
    <property type="entry name" value="2A0601"/>
    <property type="match status" value="1"/>
</dbReference>
<evidence type="ECO:0000313" key="9">
    <source>
        <dbReference type="EMBL" id="MBB5036649.1"/>
    </source>
</evidence>
<feature type="transmembrane region" description="Helical" evidence="8">
    <location>
        <begin position="932"/>
        <end position="958"/>
    </location>
</feature>
<feature type="transmembrane region" description="Helical" evidence="8">
    <location>
        <begin position="484"/>
        <end position="507"/>
    </location>
</feature>
<keyword evidence="7 8" id="KW-0472">Membrane</keyword>
<dbReference type="InterPro" id="IPR027463">
    <property type="entry name" value="AcrB_DN_DC_subdom"/>
</dbReference>
<evidence type="ECO:0000256" key="1">
    <source>
        <dbReference type="ARBA" id="ARBA00004651"/>
    </source>
</evidence>
<evidence type="ECO:0000256" key="7">
    <source>
        <dbReference type="ARBA" id="ARBA00023136"/>
    </source>
</evidence>
<dbReference type="SUPFAM" id="SSF82693">
    <property type="entry name" value="Multidrug efflux transporter AcrB pore domain, PN1, PN2, PC1 and PC2 subdomains"/>
    <property type="match status" value="2"/>
</dbReference>
<dbReference type="Gene3D" id="1.20.1640.10">
    <property type="entry name" value="Multidrug efflux transporter AcrB transmembrane domain"/>
    <property type="match status" value="2"/>
</dbReference>
<dbReference type="RefSeq" id="WP_184205702.1">
    <property type="nucleotide sequence ID" value="NZ_JACHIF010000001.1"/>
</dbReference>
<feature type="transmembrane region" description="Helical" evidence="8">
    <location>
        <begin position="1010"/>
        <end position="1033"/>
    </location>
</feature>
<comment type="caution">
    <text evidence="9">The sequence shown here is derived from an EMBL/GenBank/DDBJ whole genome shotgun (WGS) entry which is preliminary data.</text>
</comment>
<gene>
    <name evidence="9" type="ORF">HNQ64_000883</name>
</gene>
<accession>A0A7W8DNK7</accession>
<dbReference type="PANTHER" id="PTHR32063:SF24">
    <property type="entry name" value="CATION EFFLUX SYSTEM (ACRB_ACRD_ACRF FAMILY)"/>
    <property type="match status" value="1"/>
</dbReference>
<dbReference type="EMBL" id="JACHIF010000001">
    <property type="protein sequence ID" value="MBB5036649.1"/>
    <property type="molecule type" value="Genomic_DNA"/>
</dbReference>
<evidence type="ECO:0000256" key="2">
    <source>
        <dbReference type="ARBA" id="ARBA00010942"/>
    </source>
</evidence>
<keyword evidence="6 8" id="KW-1133">Transmembrane helix</keyword>
<comment type="similarity">
    <text evidence="2">Belongs to the resistance-nodulation-cell division (RND) (TC 2.A.6) family.</text>
</comment>
<evidence type="ECO:0000256" key="8">
    <source>
        <dbReference type="SAM" id="Phobius"/>
    </source>
</evidence>
<dbReference type="GO" id="GO:0042910">
    <property type="term" value="F:xenobiotic transmembrane transporter activity"/>
    <property type="evidence" value="ECO:0007669"/>
    <property type="project" value="TreeGrafter"/>
</dbReference>
<dbReference type="Proteomes" id="UP000534294">
    <property type="component" value="Unassembled WGS sequence"/>
</dbReference>
<evidence type="ECO:0000256" key="4">
    <source>
        <dbReference type="ARBA" id="ARBA00022475"/>
    </source>
</evidence>
<feature type="transmembrane region" description="Helical" evidence="8">
    <location>
        <begin position="538"/>
        <end position="558"/>
    </location>
</feature>
<comment type="subcellular location">
    <subcellularLocation>
        <location evidence="1">Cell membrane</location>
        <topology evidence="1">Multi-pass membrane protein</topology>
    </subcellularLocation>
</comment>
<feature type="transmembrane region" description="Helical" evidence="8">
    <location>
        <begin position="907"/>
        <end position="926"/>
    </location>
</feature>
<reference evidence="9 10" key="1">
    <citation type="submission" date="2020-08" db="EMBL/GenBank/DDBJ databases">
        <title>Genomic Encyclopedia of Type Strains, Phase IV (KMG-IV): sequencing the most valuable type-strain genomes for metagenomic binning, comparative biology and taxonomic classification.</title>
        <authorList>
            <person name="Goeker M."/>
        </authorList>
    </citation>
    <scope>NUCLEOTIDE SEQUENCE [LARGE SCALE GENOMIC DNA]</scope>
    <source>
        <strain evidence="9 10">DSM 12251</strain>
    </source>
</reference>
<dbReference type="SUPFAM" id="SSF82714">
    <property type="entry name" value="Multidrug efflux transporter AcrB TolC docking domain, DN and DC subdomains"/>
    <property type="match status" value="2"/>
</dbReference>